<comment type="caution">
    <text evidence="1">The sequence shown here is derived from an EMBL/GenBank/DDBJ whole genome shotgun (WGS) entry which is preliminary data.</text>
</comment>
<evidence type="ECO:0000313" key="2">
    <source>
        <dbReference type="Proteomes" id="UP001341840"/>
    </source>
</evidence>
<organism evidence="1 2">
    <name type="scientific">Stylosanthes scabra</name>
    <dbReference type="NCBI Taxonomy" id="79078"/>
    <lineage>
        <taxon>Eukaryota</taxon>
        <taxon>Viridiplantae</taxon>
        <taxon>Streptophyta</taxon>
        <taxon>Embryophyta</taxon>
        <taxon>Tracheophyta</taxon>
        <taxon>Spermatophyta</taxon>
        <taxon>Magnoliopsida</taxon>
        <taxon>eudicotyledons</taxon>
        <taxon>Gunneridae</taxon>
        <taxon>Pentapetalae</taxon>
        <taxon>rosids</taxon>
        <taxon>fabids</taxon>
        <taxon>Fabales</taxon>
        <taxon>Fabaceae</taxon>
        <taxon>Papilionoideae</taxon>
        <taxon>50 kb inversion clade</taxon>
        <taxon>dalbergioids sensu lato</taxon>
        <taxon>Dalbergieae</taxon>
        <taxon>Pterocarpus clade</taxon>
        <taxon>Stylosanthes</taxon>
    </lineage>
</organism>
<protein>
    <submittedName>
        <fullName evidence="1">Uncharacterized protein</fullName>
    </submittedName>
</protein>
<sequence length="164" mass="18777">MCQFASVAPRIRIYNSSRLISTIGWWLCSFPAIGIPSGGDLHEWRTSNTNGNHSHHYHCVQKQPSSRHELSEAQGFAEADYRGEGYRAGKGFRSSLLPLKENKPYLALRYDSITPKIRSRHSTLKLHGPLFWRRLLPVSMSYTTAPYHTMSPNLVISQFEKQLF</sequence>
<reference evidence="1 2" key="1">
    <citation type="journal article" date="2023" name="Plants (Basel)">
        <title>Bridging the Gap: Combining Genomics and Transcriptomics Approaches to Understand Stylosanthes scabra, an Orphan Legume from the Brazilian Caatinga.</title>
        <authorList>
            <person name="Ferreira-Neto J.R.C."/>
            <person name="da Silva M.D."/>
            <person name="Binneck E."/>
            <person name="de Melo N.F."/>
            <person name="da Silva R.H."/>
            <person name="de Melo A.L.T.M."/>
            <person name="Pandolfi V."/>
            <person name="Bustamante F.O."/>
            <person name="Brasileiro-Vidal A.C."/>
            <person name="Benko-Iseppon A.M."/>
        </authorList>
    </citation>
    <scope>NUCLEOTIDE SEQUENCE [LARGE SCALE GENOMIC DNA]</scope>
    <source>
        <tissue evidence="1">Leaves</tissue>
    </source>
</reference>
<dbReference type="Proteomes" id="UP001341840">
    <property type="component" value="Unassembled WGS sequence"/>
</dbReference>
<gene>
    <name evidence="1" type="ORF">PIB30_014089</name>
</gene>
<accession>A0ABU6S7Y6</accession>
<name>A0ABU6S7Y6_9FABA</name>
<evidence type="ECO:0000313" key="1">
    <source>
        <dbReference type="EMBL" id="MED6131873.1"/>
    </source>
</evidence>
<proteinExistence type="predicted"/>
<dbReference type="EMBL" id="JASCZI010060452">
    <property type="protein sequence ID" value="MED6131873.1"/>
    <property type="molecule type" value="Genomic_DNA"/>
</dbReference>
<keyword evidence="2" id="KW-1185">Reference proteome</keyword>